<evidence type="ECO:0000256" key="6">
    <source>
        <dbReference type="SAM" id="Phobius"/>
    </source>
</evidence>
<dbReference type="PANTHER" id="PTHR21716">
    <property type="entry name" value="TRANSMEMBRANE PROTEIN"/>
    <property type="match status" value="1"/>
</dbReference>
<dbReference type="OrthoDB" id="9793390at2"/>
<evidence type="ECO:0000313" key="8">
    <source>
        <dbReference type="Proteomes" id="UP000275076"/>
    </source>
</evidence>
<feature type="transmembrane region" description="Helical" evidence="6">
    <location>
        <begin position="39"/>
        <end position="61"/>
    </location>
</feature>
<dbReference type="EMBL" id="RBVX01000023">
    <property type="protein sequence ID" value="RSL31587.1"/>
    <property type="molecule type" value="Genomic_DNA"/>
</dbReference>
<feature type="transmembrane region" description="Helical" evidence="6">
    <location>
        <begin position="73"/>
        <end position="94"/>
    </location>
</feature>
<evidence type="ECO:0000313" key="7">
    <source>
        <dbReference type="EMBL" id="RSL31587.1"/>
    </source>
</evidence>
<dbReference type="RefSeq" id="WP_125558447.1">
    <property type="nucleotide sequence ID" value="NZ_RBVX01000023.1"/>
</dbReference>
<feature type="transmembrane region" description="Helical" evidence="6">
    <location>
        <begin position="270"/>
        <end position="293"/>
    </location>
</feature>
<dbReference type="GO" id="GO:0055085">
    <property type="term" value="P:transmembrane transport"/>
    <property type="evidence" value="ECO:0007669"/>
    <property type="project" value="TreeGrafter"/>
</dbReference>
<keyword evidence="3 6" id="KW-0812">Transmembrane</keyword>
<feature type="transmembrane region" description="Helical" evidence="6">
    <location>
        <begin position="313"/>
        <end position="340"/>
    </location>
</feature>
<feature type="transmembrane region" description="Helical" evidence="6">
    <location>
        <begin position="7"/>
        <end position="27"/>
    </location>
</feature>
<gene>
    <name evidence="7" type="ORF">D7Z54_20345</name>
</gene>
<evidence type="ECO:0000256" key="4">
    <source>
        <dbReference type="ARBA" id="ARBA00022989"/>
    </source>
</evidence>
<name>A0A3R9QIQ3_9BACI</name>
<dbReference type="Proteomes" id="UP000275076">
    <property type="component" value="Unassembled WGS sequence"/>
</dbReference>
<comment type="subcellular location">
    <subcellularLocation>
        <location evidence="1">Membrane</location>
        <topology evidence="1">Multi-pass membrane protein</topology>
    </subcellularLocation>
</comment>
<organism evidence="7 8">
    <name type="scientific">Salibacterium salarium</name>
    <dbReference type="NCBI Taxonomy" id="284579"/>
    <lineage>
        <taxon>Bacteria</taxon>
        <taxon>Bacillati</taxon>
        <taxon>Bacillota</taxon>
        <taxon>Bacilli</taxon>
        <taxon>Bacillales</taxon>
        <taxon>Bacillaceae</taxon>
    </lineage>
</organism>
<evidence type="ECO:0000256" key="5">
    <source>
        <dbReference type="ARBA" id="ARBA00023136"/>
    </source>
</evidence>
<proteinExistence type="inferred from homology"/>
<sequence length="362" mass="41126">MEKKHEWLWLQRVLFIAVSLIILYLLYLLNPLWSEVLQTAGKVLLPFIIAGLIAYLLHPIIDFFQNQKLPRSLSILLVYVVFFGGGTWLCWYFSPVIYVQIERFISHIPMYFDQTYRLLADFHHHVDRFPPVVHDNIEGAFERAEDNLTNTLNEWLGKWRDIFDIVIIMILLPFLVFYLLKDIKALEKAVKRFTPSKWRDEGHLLATAIDEALGSYIRGQFIVAGTVGLLAMLALFLIDVPNPILLGLFIGVTDVIPYFGPIIGAIPAVVAAAAVSTKTLVITIIVIFLIQQLEGNLLSPYIVGRNVHLHPLMIVFALLLGFEVAGILGLLIAVPVFVVVNNIFHTFQSYQKTGNENKSFDR</sequence>
<keyword evidence="4 6" id="KW-1133">Transmembrane helix</keyword>
<protein>
    <submittedName>
        <fullName evidence="7">AI-2E family transporter</fullName>
    </submittedName>
</protein>
<evidence type="ECO:0000256" key="1">
    <source>
        <dbReference type="ARBA" id="ARBA00004141"/>
    </source>
</evidence>
<evidence type="ECO:0000256" key="2">
    <source>
        <dbReference type="ARBA" id="ARBA00009773"/>
    </source>
</evidence>
<evidence type="ECO:0000256" key="3">
    <source>
        <dbReference type="ARBA" id="ARBA00022692"/>
    </source>
</evidence>
<dbReference type="Pfam" id="PF01594">
    <property type="entry name" value="AI-2E_transport"/>
    <property type="match status" value="1"/>
</dbReference>
<comment type="similarity">
    <text evidence="2">Belongs to the autoinducer-2 exporter (AI-2E) (TC 2.A.86) family.</text>
</comment>
<reference evidence="7 8" key="1">
    <citation type="submission" date="2018-10" db="EMBL/GenBank/DDBJ databases">
        <title>Draft genome sequence of Bacillus salarius IM0101, isolated from a hypersaline soil in Inner Mongolia, China.</title>
        <authorList>
            <person name="Yamprayoonswat W."/>
            <person name="Boonvisut S."/>
            <person name="Jumpathong W."/>
            <person name="Sittihan S."/>
            <person name="Ruangsuj P."/>
            <person name="Wanthongcharoen S."/>
            <person name="Thongpramul N."/>
            <person name="Pimmason S."/>
            <person name="Yu B."/>
            <person name="Yasawong M."/>
        </authorList>
    </citation>
    <scope>NUCLEOTIDE SEQUENCE [LARGE SCALE GENOMIC DNA]</scope>
    <source>
        <strain evidence="7 8">IM0101</strain>
    </source>
</reference>
<keyword evidence="5 6" id="KW-0472">Membrane</keyword>
<dbReference type="AlphaFoldDB" id="A0A3R9QIQ3"/>
<dbReference type="InterPro" id="IPR002549">
    <property type="entry name" value="AI-2E-like"/>
</dbReference>
<dbReference type="GO" id="GO:0005886">
    <property type="term" value="C:plasma membrane"/>
    <property type="evidence" value="ECO:0007669"/>
    <property type="project" value="UniProtKB-SubCell"/>
</dbReference>
<dbReference type="PANTHER" id="PTHR21716:SF15">
    <property type="entry name" value="TRANSPORT PROTEIN YRRI-RELATED"/>
    <property type="match status" value="1"/>
</dbReference>
<feature type="transmembrane region" description="Helical" evidence="6">
    <location>
        <begin position="162"/>
        <end position="180"/>
    </location>
</feature>
<accession>A0A3R9QIQ3</accession>
<keyword evidence="8" id="KW-1185">Reference proteome</keyword>
<feature type="transmembrane region" description="Helical" evidence="6">
    <location>
        <begin position="221"/>
        <end position="238"/>
    </location>
</feature>
<comment type="caution">
    <text evidence="7">The sequence shown here is derived from an EMBL/GenBank/DDBJ whole genome shotgun (WGS) entry which is preliminary data.</text>
</comment>